<evidence type="ECO:0000313" key="2">
    <source>
        <dbReference type="Proteomes" id="UP000436006"/>
    </source>
</evidence>
<protein>
    <submittedName>
        <fullName evidence="1">Uncharacterized protein</fullName>
    </submittedName>
</protein>
<evidence type="ECO:0000313" key="1">
    <source>
        <dbReference type="EMBL" id="MVM33810.1"/>
    </source>
</evidence>
<dbReference type="EMBL" id="WPIN01000012">
    <property type="protein sequence ID" value="MVM33810.1"/>
    <property type="molecule type" value="Genomic_DNA"/>
</dbReference>
<sequence length="108" mass="11953">MDVQEGNATLLTPQVLLRLMLYTDTSQRSATQFAPDAWVDFDTAFGPTFQVGTEHQMAIVNEDRKSIPYRVVVVKAPLLEQTPHPDESGDMVPMATLYLMPAAQAAPF</sequence>
<dbReference type="AlphaFoldDB" id="A0A7K1SJ25"/>
<reference evidence="1 2" key="1">
    <citation type="submission" date="2019-12" db="EMBL/GenBank/DDBJ databases">
        <title>Spirosoma sp. HMF4905 genome sequencing and assembly.</title>
        <authorList>
            <person name="Kang H."/>
            <person name="Cha I."/>
            <person name="Kim H."/>
            <person name="Joh K."/>
        </authorList>
    </citation>
    <scope>NUCLEOTIDE SEQUENCE [LARGE SCALE GENOMIC DNA]</scope>
    <source>
        <strain evidence="1 2">HMF4905</strain>
    </source>
</reference>
<keyword evidence="2" id="KW-1185">Reference proteome</keyword>
<name>A0A7K1SJ25_9BACT</name>
<comment type="caution">
    <text evidence="1">The sequence shown here is derived from an EMBL/GenBank/DDBJ whole genome shotgun (WGS) entry which is preliminary data.</text>
</comment>
<accession>A0A7K1SJ25</accession>
<proteinExistence type="predicted"/>
<organism evidence="1 2">
    <name type="scientific">Spirosoma arboris</name>
    <dbReference type="NCBI Taxonomy" id="2682092"/>
    <lineage>
        <taxon>Bacteria</taxon>
        <taxon>Pseudomonadati</taxon>
        <taxon>Bacteroidota</taxon>
        <taxon>Cytophagia</taxon>
        <taxon>Cytophagales</taxon>
        <taxon>Cytophagaceae</taxon>
        <taxon>Spirosoma</taxon>
    </lineage>
</organism>
<gene>
    <name evidence="1" type="ORF">GO755_27480</name>
</gene>
<dbReference type="RefSeq" id="WP_157588510.1">
    <property type="nucleotide sequence ID" value="NZ_WPIN01000012.1"/>
</dbReference>
<dbReference type="Proteomes" id="UP000436006">
    <property type="component" value="Unassembled WGS sequence"/>
</dbReference>